<keyword evidence="2" id="KW-1185">Reference proteome</keyword>
<organism evidence="1 2">
    <name type="scientific">Scyliorhinus torazame</name>
    <name type="common">Cloudy catshark</name>
    <name type="synonym">Catulus torazame</name>
    <dbReference type="NCBI Taxonomy" id="75743"/>
    <lineage>
        <taxon>Eukaryota</taxon>
        <taxon>Metazoa</taxon>
        <taxon>Chordata</taxon>
        <taxon>Craniata</taxon>
        <taxon>Vertebrata</taxon>
        <taxon>Chondrichthyes</taxon>
        <taxon>Elasmobranchii</taxon>
        <taxon>Galeomorphii</taxon>
        <taxon>Galeoidea</taxon>
        <taxon>Carcharhiniformes</taxon>
        <taxon>Scyliorhinidae</taxon>
        <taxon>Scyliorhinus</taxon>
    </lineage>
</organism>
<dbReference type="EMBL" id="BFAA01000660">
    <property type="protein sequence ID" value="GCB73517.1"/>
    <property type="molecule type" value="Genomic_DNA"/>
</dbReference>
<protein>
    <submittedName>
        <fullName evidence="1">Uncharacterized protein</fullName>
    </submittedName>
</protein>
<evidence type="ECO:0000313" key="2">
    <source>
        <dbReference type="Proteomes" id="UP000288216"/>
    </source>
</evidence>
<evidence type="ECO:0000313" key="1">
    <source>
        <dbReference type="EMBL" id="GCB73517.1"/>
    </source>
</evidence>
<dbReference type="AlphaFoldDB" id="A0A401PK58"/>
<dbReference type="Proteomes" id="UP000288216">
    <property type="component" value="Unassembled WGS sequence"/>
</dbReference>
<sequence length="117" mass="13393">MQVIDPRLSVRKGPGGRRSKGCYLLKHSKLYSPQELEPIISIPFSFSSRTMLDREMGPAYPSSFSEPDMGVPYFVIRLLINFDYLLGDPFCYGYAFHRFAQTYNMPVGPLFTRKGKV</sequence>
<reference evidence="1 2" key="1">
    <citation type="journal article" date="2018" name="Nat. Ecol. Evol.">
        <title>Shark genomes provide insights into elasmobranch evolution and the origin of vertebrates.</title>
        <authorList>
            <person name="Hara Y"/>
            <person name="Yamaguchi K"/>
            <person name="Onimaru K"/>
            <person name="Kadota M"/>
            <person name="Koyanagi M"/>
            <person name="Keeley SD"/>
            <person name="Tatsumi K"/>
            <person name="Tanaka K"/>
            <person name="Motone F"/>
            <person name="Kageyama Y"/>
            <person name="Nozu R"/>
            <person name="Adachi N"/>
            <person name="Nishimura O"/>
            <person name="Nakagawa R"/>
            <person name="Tanegashima C"/>
            <person name="Kiyatake I"/>
            <person name="Matsumoto R"/>
            <person name="Murakumo K"/>
            <person name="Nishida K"/>
            <person name="Terakita A"/>
            <person name="Kuratani S"/>
            <person name="Sato K"/>
            <person name="Hyodo S Kuraku.S."/>
        </authorList>
    </citation>
    <scope>NUCLEOTIDE SEQUENCE [LARGE SCALE GENOMIC DNA]</scope>
</reference>
<comment type="caution">
    <text evidence="1">The sequence shown here is derived from an EMBL/GenBank/DDBJ whole genome shotgun (WGS) entry which is preliminary data.</text>
</comment>
<proteinExistence type="predicted"/>
<accession>A0A401PK58</accession>
<name>A0A401PK58_SCYTO</name>
<gene>
    <name evidence="1" type="ORF">scyTo_0002596</name>
</gene>